<dbReference type="RefSeq" id="WP_246720404.1">
    <property type="nucleotide sequence ID" value="NZ_JACHBB010000006.1"/>
</dbReference>
<dbReference type="EMBL" id="JACHBC010000006">
    <property type="protein sequence ID" value="MBB5561538.1"/>
    <property type="molecule type" value="Genomic_DNA"/>
</dbReference>
<name>A0A7W8UP99_9HYPH</name>
<gene>
    <name evidence="1" type="ORF">GGI59_003214</name>
</gene>
<dbReference type="AlphaFoldDB" id="A0A7W8UP99"/>
<proteinExistence type="predicted"/>
<protein>
    <submittedName>
        <fullName evidence="1">Uncharacterized protein</fullName>
    </submittedName>
</protein>
<comment type="caution">
    <text evidence="1">The sequence shown here is derived from an EMBL/GenBank/DDBJ whole genome shotgun (WGS) entry which is preliminary data.</text>
</comment>
<accession>A0A7W8UP99</accession>
<evidence type="ECO:0000313" key="2">
    <source>
        <dbReference type="Proteomes" id="UP000528824"/>
    </source>
</evidence>
<keyword evidence="2" id="KW-1185">Reference proteome</keyword>
<dbReference type="Proteomes" id="UP000528824">
    <property type="component" value="Unassembled WGS sequence"/>
</dbReference>
<evidence type="ECO:0000313" key="1">
    <source>
        <dbReference type="EMBL" id="MBB5561538.1"/>
    </source>
</evidence>
<organism evidence="1 2">
    <name type="scientific">Rhizobium lentis</name>
    <dbReference type="NCBI Taxonomy" id="1138194"/>
    <lineage>
        <taxon>Bacteria</taxon>
        <taxon>Pseudomonadati</taxon>
        <taxon>Pseudomonadota</taxon>
        <taxon>Alphaproteobacteria</taxon>
        <taxon>Hyphomicrobiales</taxon>
        <taxon>Rhizobiaceae</taxon>
        <taxon>Rhizobium/Agrobacterium group</taxon>
        <taxon>Rhizobium</taxon>
    </lineage>
</organism>
<reference evidence="1 2" key="1">
    <citation type="submission" date="2020-08" db="EMBL/GenBank/DDBJ databases">
        <title>Genomic Encyclopedia of Type Strains, Phase IV (KMG-V): Genome sequencing to study the core and pangenomes of soil and plant-associated prokaryotes.</title>
        <authorList>
            <person name="Whitman W."/>
        </authorList>
    </citation>
    <scope>NUCLEOTIDE SEQUENCE [LARGE SCALE GENOMIC DNA]</scope>
    <source>
        <strain evidence="1 2">SEMIA 4034</strain>
    </source>
</reference>
<sequence>MEEFFVEAAAQAPRLPEDMDRLLQLAKRYGIEFRGPANWEADRTPCPPRYAAARNQCLTDRNAPGREYSPGTRRSVVCTRLLGVHSVDGLGRKASSTTAFA</sequence>